<dbReference type="CDD" id="cd02440">
    <property type="entry name" value="AdoMet_MTases"/>
    <property type="match status" value="1"/>
</dbReference>
<keyword evidence="9" id="KW-1185">Reference proteome</keyword>
<evidence type="ECO:0000256" key="1">
    <source>
        <dbReference type="ARBA" id="ARBA00022603"/>
    </source>
</evidence>
<evidence type="ECO:0000313" key="8">
    <source>
        <dbReference type="EMBL" id="CAB4296006.1"/>
    </source>
</evidence>
<dbReference type="InterPro" id="IPR025799">
    <property type="entry name" value="Arg_MeTrfase"/>
</dbReference>
<dbReference type="Gene3D" id="3.40.50.150">
    <property type="entry name" value="Vaccinia Virus protein VP39"/>
    <property type="match status" value="1"/>
</dbReference>
<keyword evidence="2 5" id="KW-0808">Transferase</keyword>
<name>A0A6J5W3H2_PRUAR</name>
<organism evidence="8 9">
    <name type="scientific">Prunus armeniaca</name>
    <name type="common">Apricot</name>
    <name type="synonym">Armeniaca vulgaris</name>
    <dbReference type="NCBI Taxonomy" id="36596"/>
    <lineage>
        <taxon>Eukaryota</taxon>
        <taxon>Viridiplantae</taxon>
        <taxon>Streptophyta</taxon>
        <taxon>Embryophyta</taxon>
        <taxon>Tracheophyta</taxon>
        <taxon>Spermatophyta</taxon>
        <taxon>Magnoliopsida</taxon>
        <taxon>eudicotyledons</taxon>
        <taxon>Gunneridae</taxon>
        <taxon>Pentapetalae</taxon>
        <taxon>rosids</taxon>
        <taxon>fabids</taxon>
        <taxon>Rosales</taxon>
        <taxon>Rosaceae</taxon>
        <taxon>Amygdaloideae</taxon>
        <taxon>Amygdaleae</taxon>
        <taxon>Prunus</taxon>
    </lineage>
</organism>
<dbReference type="Gene3D" id="2.70.160.11">
    <property type="entry name" value="Hnrnp arginine n-methyltransferase1"/>
    <property type="match status" value="1"/>
</dbReference>
<evidence type="ECO:0000313" key="9">
    <source>
        <dbReference type="Proteomes" id="UP000507245"/>
    </source>
</evidence>
<protein>
    <recommendedName>
        <fullName evidence="7">Protein arginine N-methyltransferase domain-containing protein</fullName>
    </recommendedName>
</protein>
<dbReference type="Pfam" id="PF06325">
    <property type="entry name" value="PrmA"/>
    <property type="match status" value="1"/>
</dbReference>
<dbReference type="PANTHER" id="PTHR11006:SF73">
    <property type="entry name" value="PROTEIN ARGININE N-METHYLTRANSFERASE 6"/>
    <property type="match status" value="1"/>
</dbReference>
<dbReference type="EMBL" id="CAEKKB010000001">
    <property type="protein sequence ID" value="CAB4296006.1"/>
    <property type="molecule type" value="Genomic_DNA"/>
</dbReference>
<comment type="function">
    <text evidence="4">Arginine methyltransferase that can both catalyze the formation of omega-N monomethylarginine (MMA) and asymmetrical dimethylarginine (aDMA).</text>
</comment>
<dbReference type="OrthoDB" id="7848332at2759"/>
<evidence type="ECO:0000256" key="2">
    <source>
        <dbReference type="ARBA" id="ARBA00022679"/>
    </source>
</evidence>
<feature type="domain" description="Protein arginine N-methyltransferase" evidence="7">
    <location>
        <begin position="215"/>
        <end position="319"/>
    </location>
</feature>
<evidence type="ECO:0000256" key="4">
    <source>
        <dbReference type="ARBA" id="ARBA00057190"/>
    </source>
</evidence>
<dbReference type="GO" id="GO:0032259">
    <property type="term" value="P:methylation"/>
    <property type="evidence" value="ECO:0007669"/>
    <property type="project" value="UniProtKB-KW"/>
</dbReference>
<dbReference type="GO" id="GO:0042054">
    <property type="term" value="F:histone methyltransferase activity"/>
    <property type="evidence" value="ECO:0007669"/>
    <property type="project" value="TreeGrafter"/>
</dbReference>
<keyword evidence="1 5" id="KW-0489">Methyltransferase</keyword>
<dbReference type="GO" id="GO:0016274">
    <property type="term" value="F:protein-arginine N-methyltransferase activity"/>
    <property type="evidence" value="ECO:0007669"/>
    <property type="project" value="InterPro"/>
</dbReference>
<feature type="compositionally biased region" description="Polar residues" evidence="6">
    <location>
        <begin position="1"/>
        <end position="18"/>
    </location>
</feature>
<dbReference type="FunFam" id="3.40.50.150:FF:000016">
    <property type="entry name" value="Protein arginine N-methyltransferase 6"/>
    <property type="match status" value="1"/>
</dbReference>
<dbReference type="Proteomes" id="UP000507245">
    <property type="component" value="Unassembled WGS sequence"/>
</dbReference>
<dbReference type="AlphaFoldDB" id="A0A6J5W3H2"/>
<sequence>MNSSPAYSNGYHPQQQQHGMRDKVRRGTRARSRELRESFSSGGNFGGLRVSEHDKQQQQQQQQGAPCTDFDMAYFHSYAHVGIHEEMIKDRVRTETYRTAIMQHQSSIAGKVVVDVGCGTGILSIFCAQAGAKRVYAVDASDIAVQANEVVKANNLSETIIVLHGRVEDVDIDEEVDVIISEWMGYMLLYESMLGSVITARDRWLKPGGLILPSSATLYMAPITHSDRYSESIDFWRNVYGIDMSAMLPLAKQCAFEEPCVETIVGENVLTWPHVVKQVDCHTITLHELESVTTNYKFKSMMRAPLHGFAFWFDVEFSGPALAGTNNHAPSSLISNHPVDGQQRKKRANPNEALVLSTAPEDPPTHWQQTVLYFYDPIEVEQDQLIEGSVTLSQSKENRRFMNIHLEYAWKILCKRVRNEVILLITSCVVIQGKHGQVITLLNLCPSCCPKLSADLGSLQNFLGDLAITFPYN</sequence>
<evidence type="ECO:0000259" key="7">
    <source>
        <dbReference type="Pfam" id="PF22528"/>
    </source>
</evidence>
<proteinExistence type="predicted"/>
<reference evidence="9" key="1">
    <citation type="journal article" date="2020" name="Genome Biol.">
        <title>Gamete binning: chromosome-level and haplotype-resolved genome assembly enabled by high-throughput single-cell sequencing of gamete genomes.</title>
        <authorList>
            <person name="Campoy J.A."/>
            <person name="Sun H."/>
            <person name="Goel M."/>
            <person name="Jiao W.-B."/>
            <person name="Folz-Donahue K."/>
            <person name="Wang N."/>
            <person name="Rubio M."/>
            <person name="Liu C."/>
            <person name="Kukat C."/>
            <person name="Ruiz D."/>
            <person name="Huettel B."/>
            <person name="Schneeberger K."/>
        </authorList>
    </citation>
    <scope>NUCLEOTIDE SEQUENCE [LARGE SCALE GENOMIC DNA]</scope>
    <source>
        <strain evidence="9">cv. Rojo Pasion</strain>
    </source>
</reference>
<dbReference type="PANTHER" id="PTHR11006">
    <property type="entry name" value="PROTEIN ARGININE N-METHYLTRANSFERASE"/>
    <property type="match status" value="1"/>
</dbReference>
<evidence type="ECO:0000256" key="6">
    <source>
        <dbReference type="SAM" id="MobiDB-lite"/>
    </source>
</evidence>
<evidence type="ECO:0000256" key="3">
    <source>
        <dbReference type="ARBA" id="ARBA00022691"/>
    </source>
</evidence>
<feature type="region of interest" description="Disordered" evidence="6">
    <location>
        <begin position="1"/>
        <end position="65"/>
    </location>
</feature>
<dbReference type="PROSITE" id="PS51678">
    <property type="entry name" value="SAM_MT_PRMT"/>
    <property type="match status" value="1"/>
</dbReference>
<accession>A0A6J5W3H2</accession>
<evidence type="ECO:0000256" key="5">
    <source>
        <dbReference type="PROSITE-ProRule" id="PRU01015"/>
    </source>
</evidence>
<dbReference type="InterPro" id="IPR055135">
    <property type="entry name" value="PRMT_dom"/>
</dbReference>
<keyword evidence="3 5" id="KW-0949">S-adenosyl-L-methionine</keyword>
<dbReference type="InterPro" id="IPR029063">
    <property type="entry name" value="SAM-dependent_MTases_sf"/>
</dbReference>
<feature type="domain" description="Protein arginine N-methyltransferase" evidence="7">
    <location>
        <begin position="352"/>
        <end position="410"/>
    </location>
</feature>
<dbReference type="SUPFAM" id="SSF53335">
    <property type="entry name" value="S-adenosyl-L-methionine-dependent methyltransferases"/>
    <property type="match status" value="1"/>
</dbReference>
<dbReference type="FunFam" id="2.70.160.11:FF:000008">
    <property type="entry name" value="Protein arginine N-methyltransferase 6"/>
    <property type="match status" value="1"/>
</dbReference>
<gene>
    <name evidence="8" type="ORF">ORAREDHAP_LOCUS7524</name>
</gene>
<dbReference type="Pfam" id="PF22528">
    <property type="entry name" value="PRMT_C"/>
    <property type="match status" value="2"/>
</dbReference>